<dbReference type="SMART" id="SM00388">
    <property type="entry name" value="HisKA"/>
    <property type="match status" value="1"/>
</dbReference>
<evidence type="ECO:0000256" key="10">
    <source>
        <dbReference type="ARBA" id="ARBA00023136"/>
    </source>
</evidence>
<evidence type="ECO:0000256" key="1">
    <source>
        <dbReference type="ARBA" id="ARBA00000085"/>
    </source>
</evidence>
<comment type="subcellular location">
    <subcellularLocation>
        <location evidence="2">Membrane</location>
        <topology evidence="2">Multi-pass membrane protein</topology>
    </subcellularLocation>
</comment>
<dbReference type="SUPFAM" id="SSF55874">
    <property type="entry name" value="ATPase domain of HSP90 chaperone/DNA topoisomerase II/histidine kinase"/>
    <property type="match status" value="1"/>
</dbReference>
<keyword evidence="16" id="KW-1185">Reference proteome</keyword>
<dbReference type="PANTHER" id="PTHR45436">
    <property type="entry name" value="SENSOR HISTIDINE KINASE YKOH"/>
    <property type="match status" value="1"/>
</dbReference>
<evidence type="ECO:0000256" key="7">
    <source>
        <dbReference type="ARBA" id="ARBA00022777"/>
    </source>
</evidence>
<evidence type="ECO:0000256" key="3">
    <source>
        <dbReference type="ARBA" id="ARBA00012438"/>
    </source>
</evidence>
<dbReference type="InterPro" id="IPR050428">
    <property type="entry name" value="TCS_sensor_his_kinase"/>
</dbReference>
<evidence type="ECO:0000256" key="8">
    <source>
        <dbReference type="ARBA" id="ARBA00022989"/>
    </source>
</evidence>
<dbReference type="PROSITE" id="PS50109">
    <property type="entry name" value="HIS_KIN"/>
    <property type="match status" value="1"/>
</dbReference>
<feature type="compositionally biased region" description="Basic and acidic residues" evidence="11">
    <location>
        <begin position="263"/>
        <end position="279"/>
    </location>
</feature>
<evidence type="ECO:0000256" key="11">
    <source>
        <dbReference type="SAM" id="MobiDB-lite"/>
    </source>
</evidence>
<evidence type="ECO:0000256" key="5">
    <source>
        <dbReference type="ARBA" id="ARBA00022679"/>
    </source>
</evidence>
<dbReference type="InterPro" id="IPR036097">
    <property type="entry name" value="HisK_dim/P_sf"/>
</dbReference>
<feature type="domain" description="HAMP" evidence="14">
    <location>
        <begin position="351"/>
        <end position="404"/>
    </location>
</feature>
<dbReference type="KEGG" id="tim:GMBLW1_14950"/>
<keyword evidence="4" id="KW-0597">Phosphoprotein</keyword>
<dbReference type="SUPFAM" id="SSF47384">
    <property type="entry name" value="Homodimeric domain of signal transducing histidine kinase"/>
    <property type="match status" value="1"/>
</dbReference>
<accession>A0A6C2YN22</accession>
<dbReference type="EMBL" id="LR593887">
    <property type="protein sequence ID" value="VTS01481.1"/>
    <property type="molecule type" value="Genomic_DNA"/>
</dbReference>
<dbReference type="PRINTS" id="PR00344">
    <property type="entry name" value="BCTRLSENSOR"/>
</dbReference>
<dbReference type="InterPro" id="IPR003660">
    <property type="entry name" value="HAMP_dom"/>
</dbReference>
<evidence type="ECO:0000313" key="16">
    <source>
        <dbReference type="Proteomes" id="UP000464378"/>
    </source>
</evidence>
<dbReference type="Proteomes" id="UP000464378">
    <property type="component" value="Chromosome"/>
</dbReference>
<dbReference type="Pfam" id="PF00512">
    <property type="entry name" value="HisKA"/>
    <property type="match status" value="1"/>
</dbReference>
<feature type="transmembrane region" description="Helical" evidence="12">
    <location>
        <begin position="12"/>
        <end position="31"/>
    </location>
</feature>
<evidence type="ECO:0000256" key="2">
    <source>
        <dbReference type="ARBA" id="ARBA00004141"/>
    </source>
</evidence>
<dbReference type="InterPro" id="IPR005467">
    <property type="entry name" value="His_kinase_dom"/>
</dbReference>
<dbReference type="InParanoid" id="A0A6C2YN22"/>
<dbReference type="CDD" id="cd00075">
    <property type="entry name" value="HATPase"/>
    <property type="match status" value="1"/>
</dbReference>
<keyword evidence="10 12" id="KW-0472">Membrane</keyword>
<feature type="region of interest" description="Disordered" evidence="11">
    <location>
        <begin position="217"/>
        <end position="279"/>
    </location>
</feature>
<keyword evidence="9" id="KW-0902">Two-component regulatory system</keyword>
<sequence length="638" mass="72874">MRSIRRSLIVNTLLLLVAVLLIVGVIIDRLAMRTLMARQESAMELRRQQHEDQIRDALDQRDHALLTQARTLAGMTQSQVQWDRLRMLSFAPLTVLSTAVLPYGHVNSPVMLAQGVRGQFSFRLYRIYGTELRLNEEFVPRDVDNDHREFYQVTTEFGQIWRSRSLDGFQFPIQIPKMQRGSLFDWRFDDLVLDNGIMVRRVMLKAPLTRVRYMWPFPNGPRPSPPDRSPPRPPPAPSKDRIESTSFTQRTPGPNRSSPPRPDSSRSENRNDSSRPERVWDSQLPNILVQCGWDMAPMRETVNQLTARRDTDLQAIIDSTKNSISKLRYQLLGIGAIAFTFLTVGGWLLIGLGLFPLKQLTLAVSQVTERDFRLPIELQSLPNELKPIAQRMTQMLDQLRAAFEREKQATADISHELRTPVAALMTTIEVSLRKPRTENQYRETLKDCRLITQQLSELVERVMTLACLDAGTVKLQPVTTDLRPVIDSCSLLIRPLAEEKGIRFTIETEHQIPITTDIDKLREILMNLLHNAVEYNRPNGSITLTASRQEEFIEIRVTDSGVGISQDMLPRIFERFYRSDPSRQATGIHAGLGLSIVQEYVQRLGGRILVESELNRGSCFRVFLPIIDLNHSNQSGAK</sequence>
<protein>
    <recommendedName>
        <fullName evidence="3">histidine kinase</fullName>
        <ecNumber evidence="3">2.7.13.3</ecNumber>
    </recommendedName>
</protein>
<name>A0A6C2YN22_9BACT</name>
<dbReference type="Gene3D" id="3.30.565.10">
    <property type="entry name" value="Histidine kinase-like ATPase, C-terminal domain"/>
    <property type="match status" value="1"/>
</dbReference>
<dbReference type="EMBL" id="LR586016">
    <property type="protein sequence ID" value="VIP02465.1"/>
    <property type="molecule type" value="Genomic_DNA"/>
</dbReference>
<evidence type="ECO:0000259" key="13">
    <source>
        <dbReference type="PROSITE" id="PS50109"/>
    </source>
</evidence>
<dbReference type="GO" id="GO:0005886">
    <property type="term" value="C:plasma membrane"/>
    <property type="evidence" value="ECO:0007669"/>
    <property type="project" value="TreeGrafter"/>
</dbReference>
<dbReference type="Gene3D" id="1.10.287.130">
    <property type="match status" value="1"/>
</dbReference>
<comment type="catalytic activity">
    <reaction evidence="1">
        <text>ATP + protein L-histidine = ADP + protein N-phospho-L-histidine.</text>
        <dbReference type="EC" id="2.7.13.3"/>
    </reaction>
</comment>
<dbReference type="FunCoup" id="A0A6C2YN22">
    <property type="interactions" value="11"/>
</dbReference>
<evidence type="ECO:0000259" key="14">
    <source>
        <dbReference type="PROSITE" id="PS50885"/>
    </source>
</evidence>
<dbReference type="AlphaFoldDB" id="A0A6C2YN22"/>
<dbReference type="Pfam" id="PF00672">
    <property type="entry name" value="HAMP"/>
    <property type="match status" value="1"/>
</dbReference>
<feature type="compositionally biased region" description="Pro residues" evidence="11">
    <location>
        <begin position="218"/>
        <end position="237"/>
    </location>
</feature>
<evidence type="ECO:0000313" key="15">
    <source>
        <dbReference type="EMBL" id="VIP02465.1"/>
    </source>
</evidence>
<dbReference type="SMART" id="SM00387">
    <property type="entry name" value="HATPase_c"/>
    <property type="match status" value="1"/>
</dbReference>
<dbReference type="PROSITE" id="PS50885">
    <property type="entry name" value="HAMP"/>
    <property type="match status" value="1"/>
</dbReference>
<organism evidence="15">
    <name type="scientific">Tuwongella immobilis</name>
    <dbReference type="NCBI Taxonomy" id="692036"/>
    <lineage>
        <taxon>Bacteria</taxon>
        <taxon>Pseudomonadati</taxon>
        <taxon>Planctomycetota</taxon>
        <taxon>Planctomycetia</taxon>
        <taxon>Gemmatales</taxon>
        <taxon>Gemmataceae</taxon>
        <taxon>Tuwongella</taxon>
    </lineage>
</organism>
<feature type="transmembrane region" description="Helical" evidence="12">
    <location>
        <begin position="331"/>
        <end position="355"/>
    </location>
</feature>
<dbReference type="InterPro" id="IPR004358">
    <property type="entry name" value="Sig_transdc_His_kin-like_C"/>
</dbReference>
<dbReference type="FunFam" id="3.30.565.10:FF:000006">
    <property type="entry name" value="Sensor histidine kinase WalK"/>
    <property type="match status" value="1"/>
</dbReference>
<proteinExistence type="predicted"/>
<keyword evidence="6 12" id="KW-0812">Transmembrane</keyword>
<dbReference type="InterPro" id="IPR036890">
    <property type="entry name" value="HATPase_C_sf"/>
</dbReference>
<dbReference type="InterPro" id="IPR003594">
    <property type="entry name" value="HATPase_dom"/>
</dbReference>
<dbReference type="Gene3D" id="6.10.340.10">
    <property type="match status" value="1"/>
</dbReference>
<dbReference type="CDD" id="cd00082">
    <property type="entry name" value="HisKA"/>
    <property type="match status" value="1"/>
</dbReference>
<dbReference type="CDD" id="cd06225">
    <property type="entry name" value="HAMP"/>
    <property type="match status" value="1"/>
</dbReference>
<dbReference type="PANTHER" id="PTHR45436:SF15">
    <property type="entry name" value="SENSOR HISTIDINE KINASE CUSS"/>
    <property type="match status" value="1"/>
</dbReference>
<feature type="domain" description="Histidine kinase" evidence="13">
    <location>
        <begin position="412"/>
        <end position="628"/>
    </location>
</feature>
<gene>
    <name evidence="15" type="ORF">GMBLW1_14950</name>
</gene>
<dbReference type="Pfam" id="PF02518">
    <property type="entry name" value="HATPase_c"/>
    <property type="match status" value="1"/>
</dbReference>
<evidence type="ECO:0000256" key="6">
    <source>
        <dbReference type="ARBA" id="ARBA00022692"/>
    </source>
</evidence>
<evidence type="ECO:0000256" key="9">
    <source>
        <dbReference type="ARBA" id="ARBA00023012"/>
    </source>
</evidence>
<dbReference type="InterPro" id="IPR003661">
    <property type="entry name" value="HisK_dim/P_dom"/>
</dbReference>
<dbReference type="GO" id="GO:0000155">
    <property type="term" value="F:phosphorelay sensor kinase activity"/>
    <property type="evidence" value="ECO:0007669"/>
    <property type="project" value="InterPro"/>
</dbReference>
<keyword evidence="8 12" id="KW-1133">Transmembrane helix</keyword>
<keyword evidence="7 15" id="KW-0418">Kinase</keyword>
<reference evidence="15" key="1">
    <citation type="submission" date="2019-04" db="EMBL/GenBank/DDBJ databases">
        <authorList>
            <consortium name="Science for Life Laboratories"/>
        </authorList>
    </citation>
    <scope>NUCLEOTIDE SEQUENCE</scope>
    <source>
        <strain evidence="15">MBLW1</strain>
    </source>
</reference>
<keyword evidence="5" id="KW-0808">Transferase</keyword>
<evidence type="ECO:0000256" key="4">
    <source>
        <dbReference type="ARBA" id="ARBA00022553"/>
    </source>
</evidence>
<dbReference type="EC" id="2.7.13.3" evidence="3"/>
<evidence type="ECO:0000256" key="12">
    <source>
        <dbReference type="SAM" id="Phobius"/>
    </source>
</evidence>